<evidence type="ECO:0000256" key="9">
    <source>
        <dbReference type="ARBA" id="ARBA00023136"/>
    </source>
</evidence>
<proteinExistence type="inferred from homology"/>
<dbReference type="Pfam" id="PF01061">
    <property type="entry name" value="ABC2_membrane"/>
    <property type="match status" value="1"/>
</dbReference>
<gene>
    <name evidence="12" type="ORF">BV95_01437</name>
</gene>
<dbReference type="InterPro" id="IPR000412">
    <property type="entry name" value="ABC_2_transport"/>
</dbReference>
<dbReference type="GO" id="GO:0015774">
    <property type="term" value="P:polysaccharide transport"/>
    <property type="evidence" value="ECO:0007669"/>
    <property type="project" value="UniProtKB-KW"/>
</dbReference>
<protein>
    <submittedName>
        <fullName evidence="12">ABC-type polysaccharide/polyol phosphate export system protein, permease component</fullName>
    </submittedName>
</protein>
<dbReference type="AlphaFoldDB" id="A0A081RGP9"/>
<reference evidence="12 13" key="1">
    <citation type="submission" date="2014-02" db="EMBL/GenBank/DDBJ databases">
        <title>Whole genome sequence of Sphingobium chlorophenolicum NBRC 16172.</title>
        <authorList>
            <person name="Gan H.M."/>
            <person name="Gan H.Y."/>
            <person name="Chew T.H."/>
            <person name="Savka M.A."/>
        </authorList>
    </citation>
    <scope>NUCLEOTIDE SEQUENCE [LARGE SCALE GENOMIC DNA]</scope>
    <source>
        <strain evidence="12 13">NBRC 16172</strain>
    </source>
</reference>
<dbReference type="PANTHER" id="PTHR30413">
    <property type="entry name" value="INNER MEMBRANE TRANSPORT PERMEASE"/>
    <property type="match status" value="1"/>
</dbReference>
<dbReference type="RefSeq" id="WP_234703110.1">
    <property type="nucleotide sequence ID" value="NZ_JFHR01000011.1"/>
</dbReference>
<evidence type="ECO:0000256" key="4">
    <source>
        <dbReference type="ARBA" id="ARBA00022475"/>
    </source>
</evidence>
<evidence type="ECO:0000256" key="1">
    <source>
        <dbReference type="ARBA" id="ARBA00004651"/>
    </source>
</evidence>
<dbReference type="GO" id="GO:0140359">
    <property type="term" value="F:ABC-type transporter activity"/>
    <property type="evidence" value="ECO:0007669"/>
    <property type="project" value="InterPro"/>
</dbReference>
<keyword evidence="5" id="KW-0762">Sugar transport</keyword>
<evidence type="ECO:0000256" key="5">
    <source>
        <dbReference type="ARBA" id="ARBA00022597"/>
    </source>
</evidence>
<feature type="transmembrane region" description="Helical" evidence="10">
    <location>
        <begin position="69"/>
        <end position="87"/>
    </location>
</feature>
<dbReference type="GO" id="GO:0043190">
    <property type="term" value="C:ATP-binding cassette (ABC) transporter complex"/>
    <property type="evidence" value="ECO:0007669"/>
    <property type="project" value="InterPro"/>
</dbReference>
<comment type="caution">
    <text evidence="12">The sequence shown here is derived from an EMBL/GenBank/DDBJ whole genome shotgun (WGS) entry which is preliminary data.</text>
</comment>
<keyword evidence="4" id="KW-1003">Cell membrane</keyword>
<name>A0A081RGP9_SPHCR</name>
<sequence length="268" mass="29992">MISTLADSLRDAGRAWAVQRRVLGALLLREILTRYGRHNIGFLWLFVEPMVFTLGVTALWSAMKATHGSSLPIVAFALTGYSTVLLWRNMPARCVNAIEPNQTLLYHRHVKVFDLYLARVLLEGMGATISFIFLSIFFITIGWIAPPEDLLKVAGGWMMIFWFGAALAIFVGSLAYDNELVDRIWHPTAYLIFPLSGAGFLVDALPTKFQEILLYLPMVHGVEYLREGYFGSAIRTHHDLGYMASVNAVLTFVALVEARKVSNRVIPA</sequence>
<evidence type="ECO:0000259" key="11">
    <source>
        <dbReference type="Pfam" id="PF01061"/>
    </source>
</evidence>
<feature type="transmembrane region" description="Helical" evidence="10">
    <location>
        <begin position="120"/>
        <end position="145"/>
    </location>
</feature>
<evidence type="ECO:0000313" key="13">
    <source>
        <dbReference type="Proteomes" id="UP000028411"/>
    </source>
</evidence>
<evidence type="ECO:0000256" key="6">
    <source>
        <dbReference type="ARBA" id="ARBA00022692"/>
    </source>
</evidence>
<dbReference type="InterPro" id="IPR013525">
    <property type="entry name" value="ABC2_TM"/>
</dbReference>
<evidence type="ECO:0000256" key="8">
    <source>
        <dbReference type="ARBA" id="ARBA00023047"/>
    </source>
</evidence>
<evidence type="ECO:0000256" key="3">
    <source>
        <dbReference type="ARBA" id="ARBA00022448"/>
    </source>
</evidence>
<comment type="similarity">
    <text evidence="2">Belongs to the ABC-2 integral membrane protein family.</text>
</comment>
<dbReference type="EMBL" id="JFHR01000011">
    <property type="protein sequence ID" value="KEQ54372.1"/>
    <property type="molecule type" value="Genomic_DNA"/>
</dbReference>
<comment type="subcellular location">
    <subcellularLocation>
        <location evidence="1">Cell membrane</location>
        <topology evidence="1">Multi-pass membrane protein</topology>
    </subcellularLocation>
</comment>
<keyword evidence="7 10" id="KW-1133">Transmembrane helix</keyword>
<organism evidence="12 13">
    <name type="scientific">Sphingobium chlorophenolicum</name>
    <dbReference type="NCBI Taxonomy" id="46429"/>
    <lineage>
        <taxon>Bacteria</taxon>
        <taxon>Pseudomonadati</taxon>
        <taxon>Pseudomonadota</taxon>
        <taxon>Alphaproteobacteria</taxon>
        <taxon>Sphingomonadales</taxon>
        <taxon>Sphingomonadaceae</taxon>
        <taxon>Sphingobium</taxon>
    </lineage>
</organism>
<dbReference type="GO" id="GO:0015920">
    <property type="term" value="P:lipopolysaccharide transport"/>
    <property type="evidence" value="ECO:0007669"/>
    <property type="project" value="TreeGrafter"/>
</dbReference>
<dbReference type="PANTHER" id="PTHR30413:SF10">
    <property type="entry name" value="CAPSULE POLYSACCHARIDE EXPORT INNER-MEMBRANE PROTEIN CTRC"/>
    <property type="match status" value="1"/>
</dbReference>
<dbReference type="PRINTS" id="PR00164">
    <property type="entry name" value="ABC2TRNSPORT"/>
</dbReference>
<accession>A0A081RGP9</accession>
<evidence type="ECO:0000313" key="12">
    <source>
        <dbReference type="EMBL" id="KEQ54372.1"/>
    </source>
</evidence>
<keyword evidence="9 10" id="KW-0472">Membrane</keyword>
<dbReference type="Proteomes" id="UP000028411">
    <property type="component" value="Unassembled WGS sequence"/>
</dbReference>
<dbReference type="eggNOG" id="COG1682">
    <property type="taxonomic scope" value="Bacteria"/>
</dbReference>
<keyword evidence="6 10" id="KW-0812">Transmembrane</keyword>
<evidence type="ECO:0000256" key="2">
    <source>
        <dbReference type="ARBA" id="ARBA00007783"/>
    </source>
</evidence>
<dbReference type="PATRIC" id="fig|46429.4.peg.1401"/>
<feature type="transmembrane region" description="Helical" evidence="10">
    <location>
        <begin position="157"/>
        <end position="176"/>
    </location>
</feature>
<keyword evidence="8" id="KW-0625">Polysaccharide transport</keyword>
<evidence type="ECO:0000256" key="7">
    <source>
        <dbReference type="ARBA" id="ARBA00022989"/>
    </source>
</evidence>
<evidence type="ECO:0000256" key="10">
    <source>
        <dbReference type="SAM" id="Phobius"/>
    </source>
</evidence>
<keyword evidence="3" id="KW-0813">Transport</keyword>
<feature type="transmembrane region" description="Helical" evidence="10">
    <location>
        <begin position="42"/>
        <end position="63"/>
    </location>
</feature>
<feature type="domain" description="ABC-2 type transporter transmembrane" evidence="11">
    <location>
        <begin position="23"/>
        <end position="230"/>
    </location>
</feature>